<reference evidence="3" key="1">
    <citation type="journal article" date="2012" name="Science">
        <title>The Paleozoic origin of enzymatic lignin decomposition reconstructed from 31 fungal genomes.</title>
        <authorList>
            <person name="Floudas D."/>
            <person name="Binder M."/>
            <person name="Riley R."/>
            <person name="Barry K."/>
            <person name="Blanchette R.A."/>
            <person name="Henrissat B."/>
            <person name="Martinez A.T."/>
            <person name="Otillar R."/>
            <person name="Spatafora J.W."/>
            <person name="Yadav J.S."/>
            <person name="Aerts A."/>
            <person name="Benoit I."/>
            <person name="Boyd A."/>
            <person name="Carlson A."/>
            <person name="Copeland A."/>
            <person name="Coutinho P.M."/>
            <person name="de Vries R.P."/>
            <person name="Ferreira P."/>
            <person name="Findley K."/>
            <person name="Foster B."/>
            <person name="Gaskell J."/>
            <person name="Glotzer D."/>
            <person name="Gorecki P."/>
            <person name="Heitman J."/>
            <person name="Hesse C."/>
            <person name="Hori C."/>
            <person name="Igarashi K."/>
            <person name="Jurgens J.A."/>
            <person name="Kallen N."/>
            <person name="Kersten P."/>
            <person name="Kohler A."/>
            <person name="Kuees U."/>
            <person name="Kumar T.K.A."/>
            <person name="Kuo A."/>
            <person name="LaButti K."/>
            <person name="Larrondo L.F."/>
            <person name="Lindquist E."/>
            <person name="Ling A."/>
            <person name="Lombard V."/>
            <person name="Lucas S."/>
            <person name="Lundell T."/>
            <person name="Martin R."/>
            <person name="McLaughlin D.J."/>
            <person name="Morgenstern I."/>
            <person name="Morin E."/>
            <person name="Murat C."/>
            <person name="Nagy L.G."/>
            <person name="Nolan M."/>
            <person name="Ohm R.A."/>
            <person name="Patyshakuliyeva A."/>
            <person name="Rokas A."/>
            <person name="Ruiz-Duenas F.J."/>
            <person name="Sabat G."/>
            <person name="Salamov A."/>
            <person name="Samejima M."/>
            <person name="Schmutz J."/>
            <person name="Slot J.C."/>
            <person name="St John F."/>
            <person name="Stenlid J."/>
            <person name="Sun H."/>
            <person name="Sun S."/>
            <person name="Syed K."/>
            <person name="Tsang A."/>
            <person name="Wiebenga A."/>
            <person name="Young D."/>
            <person name="Pisabarro A."/>
            <person name="Eastwood D.C."/>
            <person name="Martin F."/>
            <person name="Cullen D."/>
            <person name="Grigoriev I.V."/>
            <person name="Hibbett D.S."/>
        </authorList>
    </citation>
    <scope>NUCLEOTIDE SEQUENCE [LARGE SCALE GENOMIC DNA]</scope>
    <source>
        <strain evidence="3">RWD-64-598 SS2</strain>
    </source>
</reference>
<sequence length="261" mass="29488">MVVYISKPDDRELAKIARMSVSDMLVKTGLTQGQWGSLKKKCLRTVKKHLDLSVPYEQQNRQRLEEVALLVYVSRSIIIDGTNADSQVETDLGFLEPYIKGWPVDVYVRRYFAELFRIDRHQDRRGVARRSGVVGKSDQIHVHKVLDLTVVEVKQSFTRKSVGHPPNVVPQSTGGESSNGASSVLDAGPLDGVLSSQNKRIKDYRFLKDRLAHLGIRNELDVRNLTSTGRYRTLEFLSGKAKFLGIEDSDVFVLGDRFMLL</sequence>
<dbReference type="EMBL" id="JH711594">
    <property type="protein sequence ID" value="EIW74140.1"/>
    <property type="molecule type" value="Genomic_DNA"/>
</dbReference>
<feature type="compositionally biased region" description="Polar residues" evidence="1">
    <location>
        <begin position="169"/>
        <end position="182"/>
    </location>
</feature>
<organism evidence="2 3">
    <name type="scientific">Coniophora puteana (strain RWD-64-598)</name>
    <name type="common">Brown rot fungus</name>
    <dbReference type="NCBI Taxonomy" id="741705"/>
    <lineage>
        <taxon>Eukaryota</taxon>
        <taxon>Fungi</taxon>
        <taxon>Dikarya</taxon>
        <taxon>Basidiomycota</taxon>
        <taxon>Agaricomycotina</taxon>
        <taxon>Agaricomycetes</taxon>
        <taxon>Agaricomycetidae</taxon>
        <taxon>Boletales</taxon>
        <taxon>Coniophorineae</taxon>
        <taxon>Coniophoraceae</taxon>
        <taxon>Coniophora</taxon>
    </lineage>
</organism>
<accession>R7SE56</accession>
<proteinExistence type="predicted"/>
<dbReference type="KEGG" id="cput:CONPUDRAFT_147909"/>
<name>R7SE56_CONPW</name>
<feature type="region of interest" description="Disordered" evidence="1">
    <location>
        <begin position="162"/>
        <end position="182"/>
    </location>
</feature>
<evidence type="ECO:0000313" key="3">
    <source>
        <dbReference type="Proteomes" id="UP000053558"/>
    </source>
</evidence>
<evidence type="ECO:0000313" key="2">
    <source>
        <dbReference type="EMBL" id="EIW74140.1"/>
    </source>
</evidence>
<evidence type="ECO:0000256" key="1">
    <source>
        <dbReference type="SAM" id="MobiDB-lite"/>
    </source>
</evidence>
<keyword evidence="3" id="KW-1185">Reference proteome</keyword>
<dbReference type="RefSeq" id="XP_007775713.1">
    <property type="nucleotide sequence ID" value="XM_007777523.1"/>
</dbReference>
<gene>
    <name evidence="2" type="ORF">CONPUDRAFT_147909</name>
</gene>
<dbReference type="GeneID" id="19202395"/>
<dbReference type="AlphaFoldDB" id="R7SE56"/>
<protein>
    <submittedName>
        <fullName evidence="2">Uncharacterized protein</fullName>
    </submittedName>
</protein>
<dbReference type="Proteomes" id="UP000053558">
    <property type="component" value="Unassembled WGS sequence"/>
</dbReference>